<dbReference type="EMBL" id="MN433941">
    <property type="protein sequence ID" value="QJC63515.1"/>
    <property type="molecule type" value="Genomic_DNA"/>
</dbReference>
<evidence type="ECO:0000313" key="2">
    <source>
        <dbReference type="EMBL" id="QJC63521.1"/>
    </source>
</evidence>
<protein>
    <submittedName>
        <fullName evidence="2">Uncharacterized protein</fullName>
    </submittedName>
</protein>
<proteinExistence type="predicted"/>
<gene>
    <name evidence="2" type="primary">ORFX</name>
</gene>
<dbReference type="EMBL" id="MN433942">
    <property type="protein sequence ID" value="QJC63521.1"/>
    <property type="molecule type" value="Genomic_DNA"/>
</dbReference>
<accession>A0A6M3QST3</accession>
<sequence>MMMIGMKVPTRMKILMKKKQLSQFGIKKKKTNMILISTWLICKRKKMSGKKSPLDCKKKQKWNIHGGSHRWRLYFLKRWTTTHLLIQ</sequence>
<reference evidence="2" key="1">
    <citation type="journal article" date="2020" name="Viruses">
        <title>A Complex of Badnavirus Species Infecting Cacao Reveals Mixed Infections, Extensive Genomic Variability, and Interspecific Recombination.</title>
        <authorList>
            <person name="Ramos-Sobrinho R."/>
            <person name="Chingandu N."/>
            <person name="A Gutierrez O."/>
            <person name="Marelli J.P."/>
            <person name="K Brown J."/>
        </authorList>
    </citation>
    <scope>NUCLEOTIDE SEQUENCE</scope>
    <source>
        <strain evidence="1">Buyo4</strain>
        <strain evidence="2">Buyo5</strain>
    </source>
</reference>
<evidence type="ECO:0000313" key="1">
    <source>
        <dbReference type="EMBL" id="QJC63515.1"/>
    </source>
</evidence>
<name>A0A6M3QST3_9VIRU</name>
<organism evidence="2">
    <name type="scientific">Cacao swollen shoot virus</name>
    <dbReference type="NCBI Taxonomy" id="31559"/>
    <lineage>
        <taxon>Viruses</taxon>
        <taxon>Riboviria</taxon>
        <taxon>Pararnavirae</taxon>
        <taxon>Artverviricota</taxon>
        <taxon>Revtraviricetes</taxon>
        <taxon>Ortervirales</taxon>
        <taxon>Caulimoviridae</taxon>
        <taxon>Badnavirus</taxon>
        <taxon>Badnavirus etainflatheobromae</taxon>
    </lineage>
</organism>